<dbReference type="EMBL" id="WMBE01000003">
    <property type="protein sequence ID" value="MDG0867798.1"/>
    <property type="molecule type" value="Genomic_DNA"/>
</dbReference>
<comment type="similarity">
    <text evidence="1 5">Belongs to the MsrA Met sulfoxide reductase family.</text>
</comment>
<name>A0AAJ5ZI57_9CHLR</name>
<evidence type="ECO:0000259" key="6">
    <source>
        <dbReference type="Pfam" id="PF01625"/>
    </source>
</evidence>
<dbReference type="SUPFAM" id="SSF55068">
    <property type="entry name" value="Peptide methionine sulfoxide reductase"/>
    <property type="match status" value="1"/>
</dbReference>
<evidence type="ECO:0000313" key="10">
    <source>
        <dbReference type="Proteomes" id="UP001321249"/>
    </source>
</evidence>
<evidence type="ECO:0000256" key="1">
    <source>
        <dbReference type="ARBA" id="ARBA00005591"/>
    </source>
</evidence>
<dbReference type="Proteomes" id="UP001321249">
    <property type="component" value="Unassembled WGS sequence"/>
</dbReference>
<reference evidence="8" key="2">
    <citation type="journal article" date="2023" name="Nat. Commun.">
        <title>Cultivation of marine bacteria of the SAR202 clade.</title>
        <authorList>
            <person name="Lim Y."/>
            <person name="Seo J.H."/>
            <person name="Giovannoni S.J."/>
            <person name="Kang I."/>
            <person name="Cho J.C."/>
        </authorList>
    </citation>
    <scope>NUCLEOTIDE SEQUENCE</scope>
    <source>
        <strain evidence="8">JH1073</strain>
    </source>
</reference>
<dbReference type="NCBIfam" id="TIGR00401">
    <property type="entry name" value="msrA"/>
    <property type="match status" value="1"/>
</dbReference>
<reference evidence="9" key="3">
    <citation type="submission" date="2023-06" db="EMBL/GenBank/DDBJ databases">
        <title>Pangenomics reveal diversification of enzyme families and niche specialization in globally abundant SAR202 bacteria.</title>
        <authorList>
            <person name="Saw J.H.W."/>
        </authorList>
    </citation>
    <scope>NUCLEOTIDE SEQUENCE [LARGE SCALE GENOMIC DNA]</scope>
    <source>
        <strain evidence="9">JH1073</strain>
    </source>
</reference>
<protein>
    <recommendedName>
        <fullName evidence="5">Peptide methionine sulfoxide reductase MsrA</fullName>
        <shortName evidence="5">Protein-methionine-S-oxide reductase</shortName>
        <ecNumber evidence="5">1.8.4.11</ecNumber>
    </recommendedName>
    <alternativeName>
        <fullName evidence="5">Peptide-methionine (S)-S-oxide reductase</fullName>
        <shortName evidence="5">Peptide Met(O) reductase</shortName>
    </alternativeName>
</protein>
<dbReference type="EMBL" id="CP046147">
    <property type="protein sequence ID" value="WFG39840.1"/>
    <property type="molecule type" value="Genomic_DNA"/>
</dbReference>
<dbReference type="Proteomes" id="UP001219901">
    <property type="component" value="Chromosome"/>
</dbReference>
<evidence type="ECO:0000256" key="5">
    <source>
        <dbReference type="HAMAP-Rule" id="MF_01401"/>
    </source>
</evidence>
<dbReference type="GO" id="GO:0034599">
    <property type="term" value="P:cellular response to oxidative stress"/>
    <property type="evidence" value="ECO:0007669"/>
    <property type="project" value="TreeGrafter"/>
</dbReference>
<sequence length="211" mass="23266">MNFFRTEPAGVIAPEDALPGRDTPIQISGKHFVNGSSMVAPFPEQMETIIVGMGCFWGAERLFWEVPGVFTTAAGYSGGTTPHPTYSETCTSRTGHTEAVLVVFDPDVVDLETLFKVFWENHDPTQYMGQGNDLGSQYRTAIYGTTEAQMAAAQASLENYQMKLTATGFGKITTEIAEAGEFYYAEEEHQQYLAKNPYGYCNHGFCQVAYS</sequence>
<dbReference type="RefSeq" id="WP_342826500.1">
    <property type="nucleotide sequence ID" value="NZ_CP046146.1"/>
</dbReference>
<dbReference type="GO" id="GO:0008113">
    <property type="term" value="F:peptide-methionine (S)-S-oxide reductase activity"/>
    <property type="evidence" value="ECO:0007669"/>
    <property type="project" value="UniProtKB-UniRule"/>
</dbReference>
<evidence type="ECO:0000313" key="9">
    <source>
        <dbReference type="Proteomes" id="UP001219901"/>
    </source>
</evidence>
<comment type="function">
    <text evidence="5">Has an important function as a repair enzyme for proteins that have been inactivated by oxidation. Catalyzes the reversible oxidation-reduction of methionine sulfoxide in proteins to methionine.</text>
</comment>
<evidence type="ECO:0000256" key="2">
    <source>
        <dbReference type="ARBA" id="ARBA00023002"/>
    </source>
</evidence>
<organism evidence="8 9">
    <name type="scientific">Candidatus Lucifugimonas marina</name>
    <dbReference type="NCBI Taxonomy" id="3038979"/>
    <lineage>
        <taxon>Bacteria</taxon>
        <taxon>Bacillati</taxon>
        <taxon>Chloroflexota</taxon>
        <taxon>Dehalococcoidia</taxon>
        <taxon>SAR202 cluster</taxon>
        <taxon>Candidatus Lucifugimonadales</taxon>
        <taxon>Candidatus Lucifugimonadaceae</taxon>
        <taxon>Candidatus Lucifugimonas</taxon>
    </lineage>
</organism>
<feature type="active site" evidence="5">
    <location>
        <position position="55"/>
    </location>
</feature>
<dbReference type="PANTHER" id="PTHR42799">
    <property type="entry name" value="MITOCHONDRIAL PEPTIDE METHIONINE SULFOXIDE REDUCTASE"/>
    <property type="match status" value="1"/>
</dbReference>
<dbReference type="InterPro" id="IPR002569">
    <property type="entry name" value="Met_Sox_Rdtase_MsrA_dom"/>
</dbReference>
<dbReference type="GO" id="GO:0005737">
    <property type="term" value="C:cytoplasm"/>
    <property type="evidence" value="ECO:0007669"/>
    <property type="project" value="TreeGrafter"/>
</dbReference>
<reference evidence="9 10" key="1">
    <citation type="submission" date="2019-11" db="EMBL/GenBank/DDBJ databases">
        <authorList>
            <person name="Cho J.-C."/>
        </authorList>
    </citation>
    <scope>NUCLEOTIDE SEQUENCE [LARGE SCALE GENOMIC DNA]</scope>
    <source>
        <strain evidence="8 9">JH1073</strain>
        <strain evidence="7 10">JH702</strain>
    </source>
</reference>
<dbReference type="InterPro" id="IPR050162">
    <property type="entry name" value="MsrA_MetSO_reductase"/>
</dbReference>
<evidence type="ECO:0000313" key="7">
    <source>
        <dbReference type="EMBL" id="MDG0867798.1"/>
    </source>
</evidence>
<dbReference type="PANTHER" id="PTHR42799:SF2">
    <property type="entry name" value="MITOCHONDRIAL PEPTIDE METHIONINE SULFOXIDE REDUCTASE"/>
    <property type="match status" value="1"/>
</dbReference>
<dbReference type="Gene3D" id="3.30.1060.10">
    <property type="entry name" value="Peptide methionine sulphoxide reductase MsrA"/>
    <property type="match status" value="1"/>
</dbReference>
<dbReference type="HAMAP" id="MF_01401">
    <property type="entry name" value="MsrA"/>
    <property type="match status" value="1"/>
</dbReference>
<dbReference type="AlphaFoldDB" id="A0AAJ5ZI57"/>
<dbReference type="FunFam" id="3.30.1060.10:FF:000001">
    <property type="entry name" value="Peptide methionine sulfoxide reductase MsrA"/>
    <property type="match status" value="1"/>
</dbReference>
<dbReference type="InterPro" id="IPR036509">
    <property type="entry name" value="Met_Sox_Rdtase_MsrA_sf"/>
</dbReference>
<dbReference type="EC" id="1.8.4.11" evidence="5"/>
<evidence type="ECO:0000256" key="3">
    <source>
        <dbReference type="ARBA" id="ARBA00047806"/>
    </source>
</evidence>
<comment type="catalytic activity">
    <reaction evidence="3 5">
        <text>L-methionyl-[protein] + [thioredoxin]-disulfide + H2O = L-methionyl-(S)-S-oxide-[protein] + [thioredoxin]-dithiol</text>
        <dbReference type="Rhea" id="RHEA:14217"/>
        <dbReference type="Rhea" id="RHEA-COMP:10698"/>
        <dbReference type="Rhea" id="RHEA-COMP:10700"/>
        <dbReference type="Rhea" id="RHEA-COMP:12313"/>
        <dbReference type="Rhea" id="RHEA-COMP:12315"/>
        <dbReference type="ChEBI" id="CHEBI:15377"/>
        <dbReference type="ChEBI" id="CHEBI:16044"/>
        <dbReference type="ChEBI" id="CHEBI:29950"/>
        <dbReference type="ChEBI" id="CHEBI:44120"/>
        <dbReference type="ChEBI" id="CHEBI:50058"/>
        <dbReference type="EC" id="1.8.4.11"/>
    </reaction>
</comment>
<feature type="domain" description="Peptide methionine sulphoxide reductase MsrA" evidence="6">
    <location>
        <begin position="48"/>
        <end position="202"/>
    </location>
</feature>
<gene>
    <name evidence="5 8" type="primary">msrA</name>
    <name evidence="7" type="ORF">GKO46_12035</name>
    <name evidence="8" type="ORF">GKO48_09495</name>
</gene>
<dbReference type="Pfam" id="PF01625">
    <property type="entry name" value="PMSR"/>
    <property type="match status" value="1"/>
</dbReference>
<comment type="catalytic activity">
    <reaction evidence="4 5">
        <text>[thioredoxin]-disulfide + L-methionine + H2O = L-methionine (S)-S-oxide + [thioredoxin]-dithiol</text>
        <dbReference type="Rhea" id="RHEA:19993"/>
        <dbReference type="Rhea" id="RHEA-COMP:10698"/>
        <dbReference type="Rhea" id="RHEA-COMP:10700"/>
        <dbReference type="ChEBI" id="CHEBI:15377"/>
        <dbReference type="ChEBI" id="CHEBI:29950"/>
        <dbReference type="ChEBI" id="CHEBI:50058"/>
        <dbReference type="ChEBI" id="CHEBI:57844"/>
        <dbReference type="ChEBI" id="CHEBI:58772"/>
        <dbReference type="EC" id="1.8.4.11"/>
    </reaction>
</comment>
<accession>A0AAJ5ZI57</accession>
<evidence type="ECO:0000256" key="4">
    <source>
        <dbReference type="ARBA" id="ARBA00048782"/>
    </source>
</evidence>
<proteinExistence type="inferred from homology"/>
<keyword evidence="2 5" id="KW-0560">Oxidoreductase</keyword>
<keyword evidence="9" id="KW-1185">Reference proteome</keyword>
<evidence type="ECO:0000313" key="8">
    <source>
        <dbReference type="EMBL" id="WFG39840.1"/>
    </source>
</evidence>